<comment type="caution">
    <text evidence="1">The sequence shown here is derived from an EMBL/GenBank/DDBJ whole genome shotgun (WGS) entry which is preliminary data.</text>
</comment>
<evidence type="ECO:0000313" key="1">
    <source>
        <dbReference type="EMBL" id="KAJ3832230.1"/>
    </source>
</evidence>
<reference evidence="1" key="1">
    <citation type="submission" date="2022-08" db="EMBL/GenBank/DDBJ databases">
        <authorList>
            <consortium name="DOE Joint Genome Institute"/>
            <person name="Min B."/>
            <person name="Riley R."/>
            <person name="Sierra-Patev S."/>
            <person name="Naranjo-Ortiz M."/>
            <person name="Looney B."/>
            <person name="Konkel Z."/>
            <person name="Slot J.C."/>
            <person name="Sakamoto Y."/>
            <person name="Steenwyk J.L."/>
            <person name="Rokas A."/>
            <person name="Carro J."/>
            <person name="Camarero S."/>
            <person name="Ferreira P."/>
            <person name="Molpeceres G."/>
            <person name="Ruiz-Duenas F.J."/>
            <person name="Serrano A."/>
            <person name="Henrissat B."/>
            <person name="Drula E."/>
            <person name="Hughes K.W."/>
            <person name="Mata J.L."/>
            <person name="Ishikawa N.K."/>
            <person name="Vargas-Isla R."/>
            <person name="Ushijima S."/>
            <person name="Smith C.A."/>
            <person name="Ahrendt S."/>
            <person name="Andreopoulos W."/>
            <person name="He G."/>
            <person name="Labutti K."/>
            <person name="Lipzen A."/>
            <person name="Ng V."/>
            <person name="Sandor L."/>
            <person name="Barry K."/>
            <person name="Martinez A.T."/>
            <person name="Xiao Y."/>
            <person name="Gibbons J.G."/>
            <person name="Terashima K."/>
            <person name="Hibbett D.S."/>
            <person name="Grigoriev I.V."/>
        </authorList>
    </citation>
    <scope>NUCLEOTIDE SEQUENCE</scope>
    <source>
        <strain evidence="1">TFB9207</strain>
    </source>
</reference>
<protein>
    <submittedName>
        <fullName evidence="1">Uncharacterized protein</fullName>
    </submittedName>
</protein>
<keyword evidence="2" id="KW-1185">Reference proteome</keyword>
<organism evidence="1 2">
    <name type="scientific">Lentinula raphanica</name>
    <dbReference type="NCBI Taxonomy" id="153919"/>
    <lineage>
        <taxon>Eukaryota</taxon>
        <taxon>Fungi</taxon>
        <taxon>Dikarya</taxon>
        <taxon>Basidiomycota</taxon>
        <taxon>Agaricomycotina</taxon>
        <taxon>Agaricomycetes</taxon>
        <taxon>Agaricomycetidae</taxon>
        <taxon>Agaricales</taxon>
        <taxon>Marasmiineae</taxon>
        <taxon>Omphalotaceae</taxon>
        <taxon>Lentinula</taxon>
    </lineage>
</organism>
<sequence length="341" mass="38378">MIAMWPSTLQKIVMGSIVCSGDNTDTKSVNHTLAKRKSIHFHTLHSASTWAAQNLFRSMISSSMITIDRFIIGMRFPDEEEMMWVNGLLSKYGPSFSEVTHQLPVPVEIEIRNYDLPVFDLQHCTNLRVLNIQSVYLGSPMSSFHEPIPLATSAVQRIISSVPHPESLDEIKIRFEVDLSEWSGATAFTTVADRTASLSLSSNDSTAPSTDYVPFIDQFARFDWTDFAQFLLGIPFSPKPNSYPFSLSSSQSNIRYPGSFRSSLSNHTGLSASRPKGSSERRIHVQIGAYPSENKAAREVFAKEYDRYVEYIYSNGLKNIVDREGLELVFSQVEYGNLYEV</sequence>
<gene>
    <name evidence="1" type="ORF">F5878DRAFT_635421</name>
</gene>
<accession>A0AA38U5Z4</accession>
<dbReference type="AlphaFoldDB" id="A0AA38U5Z4"/>
<proteinExistence type="predicted"/>
<evidence type="ECO:0000313" key="2">
    <source>
        <dbReference type="Proteomes" id="UP001163846"/>
    </source>
</evidence>
<name>A0AA38U5Z4_9AGAR</name>
<dbReference type="Proteomes" id="UP001163846">
    <property type="component" value="Unassembled WGS sequence"/>
</dbReference>
<dbReference type="EMBL" id="MU807032">
    <property type="protein sequence ID" value="KAJ3832230.1"/>
    <property type="molecule type" value="Genomic_DNA"/>
</dbReference>
<feature type="non-terminal residue" evidence="1">
    <location>
        <position position="1"/>
    </location>
</feature>